<name>A0A1F2UK23_9ACTN</name>
<dbReference type="Pfam" id="PF04397">
    <property type="entry name" value="LytTR"/>
    <property type="match status" value="1"/>
</dbReference>
<comment type="caution">
    <text evidence="4">The sequence shown here is derived from an EMBL/GenBank/DDBJ whole genome shotgun (WGS) entry which is preliminary data.</text>
</comment>
<dbReference type="PROSITE" id="PS50930">
    <property type="entry name" value="HTH_LYTTR"/>
    <property type="match status" value="1"/>
</dbReference>
<dbReference type="CDD" id="cd17532">
    <property type="entry name" value="REC_LytTR_AlgR-like"/>
    <property type="match status" value="1"/>
</dbReference>
<dbReference type="GO" id="GO:0003677">
    <property type="term" value="F:DNA binding"/>
    <property type="evidence" value="ECO:0007669"/>
    <property type="project" value="InterPro"/>
</dbReference>
<dbReference type="Gene3D" id="3.40.50.2300">
    <property type="match status" value="1"/>
</dbReference>
<dbReference type="AlphaFoldDB" id="A0A1F2UK23"/>
<gene>
    <name evidence="4" type="ORF">A2074_00445</name>
</gene>
<accession>A0A1F2UK23</accession>
<dbReference type="EMBL" id="MELI01000069">
    <property type="protein sequence ID" value="OFW33350.1"/>
    <property type="molecule type" value="Genomic_DNA"/>
</dbReference>
<feature type="modified residue" description="4-aspartylphosphate" evidence="1">
    <location>
        <position position="55"/>
    </location>
</feature>
<dbReference type="GO" id="GO:0000156">
    <property type="term" value="F:phosphorelay response regulator activity"/>
    <property type="evidence" value="ECO:0007669"/>
    <property type="project" value="InterPro"/>
</dbReference>
<feature type="domain" description="HTH LytTR-type" evidence="3">
    <location>
        <begin position="142"/>
        <end position="248"/>
    </location>
</feature>
<dbReference type="PROSITE" id="PS50110">
    <property type="entry name" value="RESPONSE_REGULATORY"/>
    <property type="match status" value="1"/>
</dbReference>
<sequence length="248" mass="28024">MKLKTLIVDDEAPARSELRYMLEKAPDVHVVGEATNASEALELIRALNYDLVFIDIHMPGLSGLDVVAALKDLEQLPAVVFVTAYGEHAVRAFELDAVDYLVKPIDEDRLLKAISKVTKHRETKPAPQAPAKAEPVIEIERIPVESKGKTLLLALQDVVYISSRNDIVFVHTQDNTYITKFTLKTLEDRLKNKSFLRVHRSYIVNLAHVIEIVPMYGRSYILKVRSTQKNEIPVSRRRGQKLKAMLGM</sequence>
<dbReference type="InterPro" id="IPR007492">
    <property type="entry name" value="LytTR_DNA-bd_dom"/>
</dbReference>
<evidence type="ECO:0000313" key="4">
    <source>
        <dbReference type="EMBL" id="OFW33350.1"/>
    </source>
</evidence>
<reference evidence="4 5" key="1">
    <citation type="journal article" date="2016" name="Nat. Commun.">
        <title>Thousands of microbial genomes shed light on interconnected biogeochemical processes in an aquifer system.</title>
        <authorList>
            <person name="Anantharaman K."/>
            <person name="Brown C.T."/>
            <person name="Hug L.A."/>
            <person name="Sharon I."/>
            <person name="Castelle C.J."/>
            <person name="Probst A.J."/>
            <person name="Thomas B.C."/>
            <person name="Singh A."/>
            <person name="Wilkins M.J."/>
            <person name="Karaoz U."/>
            <person name="Brodie E.L."/>
            <person name="Williams K.H."/>
            <person name="Hubbard S.S."/>
            <person name="Banfield J.F."/>
        </authorList>
    </citation>
    <scope>NUCLEOTIDE SEQUENCE [LARGE SCALE GENOMIC DNA]</scope>
</reference>
<dbReference type="InterPro" id="IPR001789">
    <property type="entry name" value="Sig_transdc_resp-reg_receiver"/>
</dbReference>
<dbReference type="Proteomes" id="UP000178086">
    <property type="component" value="Unassembled WGS sequence"/>
</dbReference>
<dbReference type="SMART" id="SM00448">
    <property type="entry name" value="REC"/>
    <property type="match status" value="1"/>
</dbReference>
<feature type="domain" description="Response regulatory" evidence="2">
    <location>
        <begin position="4"/>
        <end position="118"/>
    </location>
</feature>
<proteinExistence type="predicted"/>
<dbReference type="Gene3D" id="2.40.50.1020">
    <property type="entry name" value="LytTr DNA-binding domain"/>
    <property type="match status" value="1"/>
</dbReference>
<dbReference type="InterPro" id="IPR046947">
    <property type="entry name" value="LytR-like"/>
</dbReference>
<keyword evidence="1" id="KW-0597">Phosphoprotein</keyword>
<dbReference type="PANTHER" id="PTHR37299:SF1">
    <property type="entry name" value="STAGE 0 SPORULATION PROTEIN A HOMOLOG"/>
    <property type="match status" value="1"/>
</dbReference>
<evidence type="ECO:0000313" key="5">
    <source>
        <dbReference type="Proteomes" id="UP000178086"/>
    </source>
</evidence>
<dbReference type="SMART" id="SM00850">
    <property type="entry name" value="LytTR"/>
    <property type="match status" value="1"/>
</dbReference>
<dbReference type="SUPFAM" id="SSF52172">
    <property type="entry name" value="CheY-like"/>
    <property type="match status" value="1"/>
</dbReference>
<protein>
    <recommendedName>
        <fullName evidence="6">Response regulator transcription factor</fullName>
    </recommendedName>
</protein>
<organism evidence="4 5">
    <name type="scientific">Candidatus Aquicultor primus</name>
    <dbReference type="NCBI Taxonomy" id="1797195"/>
    <lineage>
        <taxon>Bacteria</taxon>
        <taxon>Bacillati</taxon>
        <taxon>Actinomycetota</taxon>
        <taxon>Candidatus Aquicultoria</taxon>
        <taxon>Candidatus Aquicultorales</taxon>
        <taxon>Candidatus Aquicultoraceae</taxon>
        <taxon>Candidatus Aquicultor</taxon>
    </lineage>
</organism>
<dbReference type="InterPro" id="IPR011006">
    <property type="entry name" value="CheY-like_superfamily"/>
</dbReference>
<evidence type="ECO:0000259" key="3">
    <source>
        <dbReference type="PROSITE" id="PS50930"/>
    </source>
</evidence>
<evidence type="ECO:0000256" key="1">
    <source>
        <dbReference type="PROSITE-ProRule" id="PRU00169"/>
    </source>
</evidence>
<dbReference type="PANTHER" id="PTHR37299">
    <property type="entry name" value="TRANSCRIPTIONAL REGULATOR-RELATED"/>
    <property type="match status" value="1"/>
</dbReference>
<evidence type="ECO:0000259" key="2">
    <source>
        <dbReference type="PROSITE" id="PS50110"/>
    </source>
</evidence>
<dbReference type="Pfam" id="PF00072">
    <property type="entry name" value="Response_reg"/>
    <property type="match status" value="1"/>
</dbReference>
<evidence type="ECO:0008006" key="6">
    <source>
        <dbReference type="Google" id="ProtNLM"/>
    </source>
</evidence>